<protein>
    <submittedName>
        <fullName evidence="1">Uncharacterized protein</fullName>
    </submittedName>
</protein>
<name>A0A8X6P6Z2_NEPPI</name>
<evidence type="ECO:0000313" key="2">
    <source>
        <dbReference type="Proteomes" id="UP000887013"/>
    </source>
</evidence>
<gene>
    <name evidence="1" type="ORF">NPIL_479641</name>
</gene>
<proteinExistence type="predicted"/>
<sequence>MTKRDEGKYPFSSNQLAFEMRLNIIDSNMISLARSAGALYKGSSTAKAAVRCCVLCSVVLCSGSGAVQRKQNGQFAACGKFCNKGAFAFACKRVAQRIVQLAVEKVCARQQYLLCQQSTKKGFFCLCGRIREWHLDTGETLEQGTVADIAQIKKTRTDIFRLRAQSSKQTFMLQTNSRINPLRIL</sequence>
<dbReference type="Proteomes" id="UP000887013">
    <property type="component" value="Unassembled WGS sequence"/>
</dbReference>
<evidence type="ECO:0000313" key="1">
    <source>
        <dbReference type="EMBL" id="GFT54878.1"/>
    </source>
</evidence>
<reference evidence="1" key="1">
    <citation type="submission" date="2020-08" db="EMBL/GenBank/DDBJ databases">
        <title>Multicomponent nature underlies the extraordinary mechanical properties of spider dragline silk.</title>
        <authorList>
            <person name="Kono N."/>
            <person name="Nakamura H."/>
            <person name="Mori M."/>
            <person name="Yoshida Y."/>
            <person name="Ohtoshi R."/>
            <person name="Malay A.D."/>
            <person name="Moran D.A.P."/>
            <person name="Tomita M."/>
            <person name="Numata K."/>
            <person name="Arakawa K."/>
        </authorList>
    </citation>
    <scope>NUCLEOTIDE SEQUENCE</scope>
</reference>
<dbReference type="AlphaFoldDB" id="A0A8X6P6Z2"/>
<accession>A0A8X6P6Z2</accession>
<dbReference type="EMBL" id="BMAW01112877">
    <property type="protein sequence ID" value="GFT54878.1"/>
    <property type="molecule type" value="Genomic_DNA"/>
</dbReference>
<comment type="caution">
    <text evidence="1">The sequence shown here is derived from an EMBL/GenBank/DDBJ whole genome shotgun (WGS) entry which is preliminary data.</text>
</comment>
<organism evidence="1 2">
    <name type="scientific">Nephila pilipes</name>
    <name type="common">Giant wood spider</name>
    <name type="synonym">Nephila maculata</name>
    <dbReference type="NCBI Taxonomy" id="299642"/>
    <lineage>
        <taxon>Eukaryota</taxon>
        <taxon>Metazoa</taxon>
        <taxon>Ecdysozoa</taxon>
        <taxon>Arthropoda</taxon>
        <taxon>Chelicerata</taxon>
        <taxon>Arachnida</taxon>
        <taxon>Araneae</taxon>
        <taxon>Araneomorphae</taxon>
        <taxon>Entelegynae</taxon>
        <taxon>Araneoidea</taxon>
        <taxon>Nephilidae</taxon>
        <taxon>Nephila</taxon>
    </lineage>
</organism>
<keyword evidence="2" id="KW-1185">Reference proteome</keyword>